<organism evidence="2 3">
    <name type="scientific">Populus alba x Populus x berolinensis</name>
    <dbReference type="NCBI Taxonomy" id="444605"/>
    <lineage>
        <taxon>Eukaryota</taxon>
        <taxon>Viridiplantae</taxon>
        <taxon>Streptophyta</taxon>
        <taxon>Embryophyta</taxon>
        <taxon>Tracheophyta</taxon>
        <taxon>Spermatophyta</taxon>
        <taxon>Magnoliopsida</taxon>
        <taxon>eudicotyledons</taxon>
        <taxon>Gunneridae</taxon>
        <taxon>Pentapetalae</taxon>
        <taxon>rosids</taxon>
        <taxon>fabids</taxon>
        <taxon>Malpighiales</taxon>
        <taxon>Salicaceae</taxon>
        <taxon>Saliceae</taxon>
        <taxon>Populus</taxon>
    </lineage>
</organism>
<name>A0AAD6M1F3_9ROSI</name>
<dbReference type="AlphaFoldDB" id="A0AAD6M1F3"/>
<accession>A0AAD6M1F3</accession>
<comment type="caution">
    <text evidence="2">The sequence shown here is derived from an EMBL/GenBank/DDBJ whole genome shotgun (WGS) entry which is preliminary data.</text>
</comment>
<dbReference type="EMBL" id="JAQIZT010000012">
    <property type="protein sequence ID" value="KAJ6977178.1"/>
    <property type="molecule type" value="Genomic_DNA"/>
</dbReference>
<sequence>MQTMDWNLGAPVIWNLLALLKAGIACNHVVVSFTNWIGDIFSHLGRASSSWCENQRRSFTPHFRSLLLQSYTFYCCNFWGRLVFEYPKKR</sequence>
<evidence type="ECO:0000313" key="3">
    <source>
        <dbReference type="Proteomes" id="UP001164929"/>
    </source>
</evidence>
<keyword evidence="1" id="KW-1133">Transmembrane helix</keyword>
<dbReference type="Proteomes" id="UP001164929">
    <property type="component" value="Chromosome 12"/>
</dbReference>
<reference evidence="2" key="1">
    <citation type="journal article" date="2023" name="Mol. Ecol. Resour.">
        <title>Chromosome-level genome assembly of a triploid poplar Populus alba 'Berolinensis'.</title>
        <authorList>
            <person name="Chen S."/>
            <person name="Yu Y."/>
            <person name="Wang X."/>
            <person name="Wang S."/>
            <person name="Zhang T."/>
            <person name="Zhou Y."/>
            <person name="He R."/>
            <person name="Meng N."/>
            <person name="Wang Y."/>
            <person name="Liu W."/>
            <person name="Liu Z."/>
            <person name="Liu J."/>
            <person name="Guo Q."/>
            <person name="Huang H."/>
            <person name="Sederoff R.R."/>
            <person name="Wang G."/>
            <person name="Qu G."/>
            <person name="Chen S."/>
        </authorList>
    </citation>
    <scope>NUCLEOTIDE SEQUENCE</scope>
    <source>
        <strain evidence="2">SC-2020</strain>
    </source>
</reference>
<protein>
    <submittedName>
        <fullName evidence="2">Uncharacterized protein</fullName>
    </submittedName>
</protein>
<feature type="transmembrane region" description="Helical" evidence="1">
    <location>
        <begin position="12"/>
        <end position="37"/>
    </location>
</feature>
<evidence type="ECO:0000313" key="2">
    <source>
        <dbReference type="EMBL" id="KAJ6977178.1"/>
    </source>
</evidence>
<gene>
    <name evidence="2" type="ORF">NC653_029164</name>
</gene>
<evidence type="ECO:0000256" key="1">
    <source>
        <dbReference type="SAM" id="Phobius"/>
    </source>
</evidence>
<keyword evidence="1" id="KW-0472">Membrane</keyword>
<proteinExistence type="predicted"/>
<keyword evidence="1" id="KW-0812">Transmembrane</keyword>
<keyword evidence="3" id="KW-1185">Reference proteome</keyword>